<dbReference type="Proteomes" id="UP000236723">
    <property type="component" value="Unassembled WGS sequence"/>
</dbReference>
<sequence length="151" mass="17703">MNVREGMPLLARHEGEWKGTYTYVDPEGNLIDQHASHLSCMFPAEHPDRYVQVNRYRWADGRTEEHTFPGIYDGAGRLHFDTERIKGVTWCLDANTAYLTWRYKAADEELDQRLYELIVLSDDGNDRTRVWQWVENGVCVKRTLINEKRVG</sequence>
<protein>
    <recommendedName>
        <fullName evidence="1">DUF3598 domain-containing protein</fullName>
    </recommendedName>
</protein>
<gene>
    <name evidence="2" type="ORF">SAMN04489712_101833</name>
</gene>
<dbReference type="RefSeq" id="WP_103936205.1">
    <property type="nucleotide sequence ID" value="NZ_FNVO01000001.1"/>
</dbReference>
<keyword evidence="3" id="KW-1185">Reference proteome</keyword>
<evidence type="ECO:0000313" key="3">
    <source>
        <dbReference type="Proteomes" id="UP000236723"/>
    </source>
</evidence>
<dbReference type="Pfam" id="PF12204">
    <property type="entry name" value="DUF3598_N"/>
    <property type="match status" value="1"/>
</dbReference>
<dbReference type="SUPFAM" id="SSF50814">
    <property type="entry name" value="Lipocalins"/>
    <property type="match status" value="1"/>
</dbReference>
<organism evidence="2 3">
    <name type="scientific">Thermomonospora echinospora</name>
    <dbReference type="NCBI Taxonomy" id="1992"/>
    <lineage>
        <taxon>Bacteria</taxon>
        <taxon>Bacillati</taxon>
        <taxon>Actinomycetota</taxon>
        <taxon>Actinomycetes</taxon>
        <taxon>Streptosporangiales</taxon>
        <taxon>Thermomonosporaceae</taxon>
        <taxon>Thermomonospora</taxon>
    </lineage>
</organism>
<dbReference type="InterPro" id="IPR022017">
    <property type="entry name" value="BFA1-like_DUF3598"/>
</dbReference>
<dbReference type="Gene3D" id="2.40.128.20">
    <property type="match status" value="1"/>
</dbReference>
<evidence type="ECO:0000259" key="1">
    <source>
        <dbReference type="Pfam" id="PF12204"/>
    </source>
</evidence>
<accession>A0A1H5U1G4</accession>
<dbReference type="EMBL" id="FNVO01000001">
    <property type="protein sequence ID" value="SEF68915.1"/>
    <property type="molecule type" value="Genomic_DNA"/>
</dbReference>
<evidence type="ECO:0000313" key="2">
    <source>
        <dbReference type="EMBL" id="SEF68915.1"/>
    </source>
</evidence>
<proteinExistence type="predicted"/>
<dbReference type="InterPro" id="IPR012674">
    <property type="entry name" value="Calycin"/>
</dbReference>
<reference evidence="3" key="1">
    <citation type="submission" date="2016-10" db="EMBL/GenBank/DDBJ databases">
        <authorList>
            <person name="Varghese N."/>
            <person name="Submissions S."/>
        </authorList>
    </citation>
    <scope>NUCLEOTIDE SEQUENCE [LARGE SCALE GENOMIC DNA]</scope>
    <source>
        <strain evidence="3">DSM 43163</strain>
    </source>
</reference>
<dbReference type="AlphaFoldDB" id="A0A1H5U1G4"/>
<name>A0A1H5U1G4_9ACTN</name>
<feature type="domain" description="DUF3598" evidence="1">
    <location>
        <begin position="10"/>
        <end position="150"/>
    </location>
</feature>